<accession>A0ABX3X219</accession>
<dbReference type="RefSeq" id="WP_085384745.1">
    <property type="nucleotide sequence ID" value="NZ_NAFJ01000148.1"/>
</dbReference>
<dbReference type="EMBL" id="NAFK01000163">
    <property type="protein sequence ID" value="OSJ27805.1"/>
    <property type="molecule type" value="Genomic_DNA"/>
</dbReference>
<protein>
    <submittedName>
        <fullName evidence="1">Uncharacterized protein</fullName>
    </submittedName>
</protein>
<dbReference type="Proteomes" id="UP000193884">
    <property type="component" value="Unassembled WGS sequence"/>
</dbReference>
<keyword evidence="2" id="KW-1185">Reference proteome</keyword>
<evidence type="ECO:0000313" key="1">
    <source>
        <dbReference type="EMBL" id="OSJ27805.1"/>
    </source>
</evidence>
<gene>
    <name evidence="1" type="ORF">BST63_18865</name>
</gene>
<sequence>MTYEEEFEHVLLKRTRTAAQITGHSFSRLIELIKAVGGVAAARRLIAPTASNIGRFPVGMRVLARAGLLHLSVEQAVIDFGEAGKIFGPEEVREARQRLEMARMVLKRVKGSSE</sequence>
<proteinExistence type="predicted"/>
<name>A0ABX3X219_9BRAD</name>
<evidence type="ECO:0000313" key="2">
    <source>
        <dbReference type="Proteomes" id="UP000193884"/>
    </source>
</evidence>
<reference evidence="1 2" key="1">
    <citation type="submission" date="2017-03" db="EMBL/GenBank/DDBJ databases">
        <title>Whole genome sequences of fourteen strains of Bradyrhizobium canariense and one strain of Bradyrhizobium japonicum isolated from Lupinus (Papilionoideae: Genisteae) species in Algeria.</title>
        <authorList>
            <person name="Crovadore J."/>
            <person name="Chekireb D."/>
            <person name="Brachmann A."/>
            <person name="Chablais R."/>
            <person name="Cochard B."/>
            <person name="Lefort F."/>
        </authorList>
    </citation>
    <scope>NUCLEOTIDE SEQUENCE [LARGE SCALE GENOMIC DNA]</scope>
    <source>
        <strain evidence="1 2">UBMAN05</strain>
    </source>
</reference>
<comment type="caution">
    <text evidence="1">The sequence shown here is derived from an EMBL/GenBank/DDBJ whole genome shotgun (WGS) entry which is preliminary data.</text>
</comment>
<organism evidence="1 2">
    <name type="scientific">Bradyrhizobium canariense</name>
    <dbReference type="NCBI Taxonomy" id="255045"/>
    <lineage>
        <taxon>Bacteria</taxon>
        <taxon>Pseudomonadati</taxon>
        <taxon>Pseudomonadota</taxon>
        <taxon>Alphaproteobacteria</taxon>
        <taxon>Hyphomicrobiales</taxon>
        <taxon>Nitrobacteraceae</taxon>
        <taxon>Bradyrhizobium</taxon>
    </lineage>
</organism>